<dbReference type="EMBL" id="BEYU01000008">
    <property type="protein sequence ID" value="GBG24674.1"/>
    <property type="molecule type" value="Genomic_DNA"/>
</dbReference>
<dbReference type="AlphaFoldDB" id="A0A2R5GAF7"/>
<dbReference type="SMART" id="SM00324">
    <property type="entry name" value="RhoGAP"/>
    <property type="match status" value="1"/>
</dbReference>
<dbReference type="Proteomes" id="UP000241890">
    <property type="component" value="Unassembled WGS sequence"/>
</dbReference>
<dbReference type="SMART" id="SM00721">
    <property type="entry name" value="BAR"/>
    <property type="match status" value="1"/>
</dbReference>
<dbReference type="SUPFAM" id="SSF48350">
    <property type="entry name" value="GTPase activation domain, GAP"/>
    <property type="match status" value="1"/>
</dbReference>
<dbReference type="InterPro" id="IPR051025">
    <property type="entry name" value="RhoGAP"/>
</dbReference>
<evidence type="ECO:0000313" key="4">
    <source>
        <dbReference type="Proteomes" id="UP000241890"/>
    </source>
</evidence>
<dbReference type="InParanoid" id="A0A2R5GAF7"/>
<reference evidence="3 4" key="1">
    <citation type="submission" date="2017-12" db="EMBL/GenBank/DDBJ databases">
        <title>Sequencing, de novo assembly and annotation of complete genome of a new Thraustochytrid species, strain FCC1311.</title>
        <authorList>
            <person name="Sedici K."/>
            <person name="Godart F."/>
            <person name="Aiese Cigliano R."/>
            <person name="Sanseverino W."/>
            <person name="Barakat M."/>
            <person name="Ortet P."/>
            <person name="Marechal E."/>
            <person name="Cagnac O."/>
            <person name="Amato A."/>
        </authorList>
    </citation>
    <scope>NUCLEOTIDE SEQUENCE [LARGE SCALE GENOMIC DNA]</scope>
</reference>
<dbReference type="GO" id="GO:0005096">
    <property type="term" value="F:GTPase activator activity"/>
    <property type="evidence" value="ECO:0007669"/>
    <property type="project" value="UniProtKB-KW"/>
</dbReference>
<gene>
    <name evidence="3" type="ORF">FCC1311_008922</name>
</gene>
<protein>
    <submittedName>
        <fullName evidence="3">Rho GTPase activating protein, putative</fullName>
    </submittedName>
</protein>
<dbReference type="InterPro" id="IPR004148">
    <property type="entry name" value="BAR_dom"/>
</dbReference>
<evidence type="ECO:0000259" key="2">
    <source>
        <dbReference type="PROSITE" id="PS50238"/>
    </source>
</evidence>
<dbReference type="Gene3D" id="1.20.1270.60">
    <property type="entry name" value="Arfaptin homology (AH) domain/BAR domain"/>
    <property type="match status" value="1"/>
</dbReference>
<feature type="domain" description="Rho-GAP" evidence="2">
    <location>
        <begin position="307"/>
        <end position="495"/>
    </location>
</feature>
<comment type="caution">
    <text evidence="3">The sequence shown here is derived from an EMBL/GenBank/DDBJ whole genome shotgun (WGS) entry which is preliminary data.</text>
</comment>
<dbReference type="InterPro" id="IPR000198">
    <property type="entry name" value="RhoGAP_dom"/>
</dbReference>
<name>A0A2R5GAF7_9STRA</name>
<dbReference type="GO" id="GO:0007165">
    <property type="term" value="P:signal transduction"/>
    <property type="evidence" value="ECO:0007669"/>
    <property type="project" value="InterPro"/>
</dbReference>
<proteinExistence type="predicted"/>
<dbReference type="Pfam" id="PF00620">
    <property type="entry name" value="RhoGAP"/>
    <property type="match status" value="1"/>
</dbReference>
<dbReference type="InterPro" id="IPR027267">
    <property type="entry name" value="AH/BAR_dom_sf"/>
</dbReference>
<dbReference type="GO" id="GO:0005737">
    <property type="term" value="C:cytoplasm"/>
    <property type="evidence" value="ECO:0007669"/>
    <property type="project" value="InterPro"/>
</dbReference>
<keyword evidence="1" id="KW-0343">GTPase activation</keyword>
<organism evidence="3 4">
    <name type="scientific">Hondaea fermentalgiana</name>
    <dbReference type="NCBI Taxonomy" id="2315210"/>
    <lineage>
        <taxon>Eukaryota</taxon>
        <taxon>Sar</taxon>
        <taxon>Stramenopiles</taxon>
        <taxon>Bigyra</taxon>
        <taxon>Labyrinthulomycetes</taxon>
        <taxon>Thraustochytrida</taxon>
        <taxon>Thraustochytriidae</taxon>
        <taxon>Hondaea</taxon>
    </lineage>
</organism>
<dbReference type="PANTHER" id="PTHR15228:SF24">
    <property type="entry name" value="RHO-GAP DOMAIN-CONTAINING PROTEIN"/>
    <property type="match status" value="1"/>
</dbReference>
<dbReference type="SUPFAM" id="SSF103657">
    <property type="entry name" value="BAR/IMD domain-like"/>
    <property type="match status" value="1"/>
</dbReference>
<keyword evidence="4" id="KW-1185">Reference proteome</keyword>
<dbReference type="Pfam" id="PF03114">
    <property type="entry name" value="BAR"/>
    <property type="match status" value="1"/>
</dbReference>
<dbReference type="CDD" id="cd00159">
    <property type="entry name" value="RhoGAP"/>
    <property type="match status" value="1"/>
</dbReference>
<dbReference type="PANTHER" id="PTHR15228">
    <property type="entry name" value="SPERMATHECAL PHYSIOLOGY VARIANT"/>
    <property type="match status" value="1"/>
</dbReference>
<dbReference type="PROSITE" id="PS50238">
    <property type="entry name" value="RHOGAP"/>
    <property type="match status" value="1"/>
</dbReference>
<dbReference type="Gene3D" id="1.10.555.10">
    <property type="entry name" value="Rho GTPase activation protein"/>
    <property type="match status" value="1"/>
</dbReference>
<evidence type="ECO:0000256" key="1">
    <source>
        <dbReference type="ARBA" id="ARBA00022468"/>
    </source>
</evidence>
<sequence length="514" mass="57284">MKGFKDARRRMKQQALQTLGVAEATEDSDFKEDYYAYKNTCVALKSLRKSMEVHLDTIRAMQASAAALTVELAAFHQHTQAAKATVALGQAHAEAERVNLASVERLYEEEVTAATELLLWQVPEVEDNIRRRKKLLLDYDAHLRKYENAARAANEMQDRTEKGGNKAATGKLPFTRRKSESQIAEEITQRKVKVEQAEAAVDESTKWLMEQFEEMDSHHQSGALLKGPMSALLACQLHYLRETMTRLEEVKPLFESTDLFAATLQRYDKEPPRAQELDVEGMANITNLNATVRRRKTHRPQGVAFGLPLSSSTPPVVCDAIAFIRAKGLHVEGIFRVSASKDVLDQLRALYDDGAQGAIVRTDFEVSVHDAAGLLKLWFRELPHPLIPTEQYESLVSLVRGDVSLENPLTVSAVLEFSTSLPAVNRELLGFLAKLLAEVADHEPSNKMSAGNLATCLAPSLLRAPEDVPPNIVLRDMQASIAAIKVFIMHADRLPQPKKRDVMENTRVTFPEAA</sequence>
<dbReference type="InterPro" id="IPR008936">
    <property type="entry name" value="Rho_GTPase_activation_prot"/>
</dbReference>
<evidence type="ECO:0000313" key="3">
    <source>
        <dbReference type="EMBL" id="GBG24674.1"/>
    </source>
</evidence>
<accession>A0A2R5GAF7</accession>
<dbReference type="OrthoDB" id="185175at2759"/>